<sequence>MGLLDWRDRRHFDQSQDGARPCMQCQVTTPMRSHSGEPVHKVCAEDWNDSHPDAPRYEHDGRDLGTTRYHSDPPIKHRKGSA</sequence>
<dbReference type="AlphaFoldDB" id="A0A2I0SSQ0"/>
<reference evidence="2" key="1">
    <citation type="submission" date="2017-12" db="EMBL/GenBank/DDBJ databases">
        <title>Streptomyces populusis sp. nov., a novel endophytic actinobacterium isolated from stems of Populus adenopoda Maxim.</title>
        <authorList>
            <person name="Wang Z."/>
        </authorList>
    </citation>
    <scope>NUCLEOTIDE SEQUENCE [LARGE SCALE GENOMIC DNA]</scope>
    <source>
        <strain evidence="2">A249</strain>
    </source>
</reference>
<accession>A0A2I0SSQ0</accession>
<dbReference type="RefSeq" id="WP_103549141.1">
    <property type="nucleotide sequence ID" value="NZ_JBHJSK010000012.1"/>
</dbReference>
<comment type="caution">
    <text evidence="2">The sequence shown here is derived from an EMBL/GenBank/DDBJ whole genome shotgun (WGS) entry which is preliminary data.</text>
</comment>
<name>A0A2I0SSQ0_9ACTN</name>
<proteinExistence type="predicted"/>
<protein>
    <submittedName>
        <fullName evidence="2">Uncharacterized protein</fullName>
    </submittedName>
</protein>
<evidence type="ECO:0000313" key="3">
    <source>
        <dbReference type="Proteomes" id="UP000236178"/>
    </source>
</evidence>
<keyword evidence="3" id="KW-1185">Reference proteome</keyword>
<feature type="region of interest" description="Disordered" evidence="1">
    <location>
        <begin position="46"/>
        <end position="82"/>
    </location>
</feature>
<feature type="compositionally biased region" description="Basic and acidic residues" evidence="1">
    <location>
        <begin position="46"/>
        <end position="75"/>
    </location>
</feature>
<gene>
    <name evidence="2" type="ORF">CW362_10555</name>
</gene>
<evidence type="ECO:0000313" key="2">
    <source>
        <dbReference type="EMBL" id="PKT72957.1"/>
    </source>
</evidence>
<dbReference type="EMBL" id="PJOS01000015">
    <property type="protein sequence ID" value="PKT72957.1"/>
    <property type="molecule type" value="Genomic_DNA"/>
</dbReference>
<dbReference type="OrthoDB" id="3405904at2"/>
<organism evidence="2 3">
    <name type="scientific">Streptomyces populi</name>
    <dbReference type="NCBI Taxonomy" id="2058924"/>
    <lineage>
        <taxon>Bacteria</taxon>
        <taxon>Bacillati</taxon>
        <taxon>Actinomycetota</taxon>
        <taxon>Actinomycetes</taxon>
        <taxon>Kitasatosporales</taxon>
        <taxon>Streptomycetaceae</taxon>
        <taxon>Streptomyces</taxon>
    </lineage>
</organism>
<evidence type="ECO:0000256" key="1">
    <source>
        <dbReference type="SAM" id="MobiDB-lite"/>
    </source>
</evidence>
<dbReference type="Proteomes" id="UP000236178">
    <property type="component" value="Unassembled WGS sequence"/>
</dbReference>